<feature type="region of interest" description="Disordered" evidence="2">
    <location>
        <begin position="222"/>
        <end position="257"/>
    </location>
</feature>
<feature type="compositionally biased region" description="Acidic residues" evidence="2">
    <location>
        <begin position="101"/>
        <end position="114"/>
    </location>
</feature>
<feature type="region of interest" description="Disordered" evidence="2">
    <location>
        <begin position="101"/>
        <end position="129"/>
    </location>
</feature>
<accession>A0ABR1DDR1</accession>
<keyword evidence="1" id="KW-0175">Coiled coil</keyword>
<reference evidence="3 4" key="1">
    <citation type="submission" date="2023-08" db="EMBL/GenBank/DDBJ databases">
        <title>A Necator americanus chromosomal reference genome.</title>
        <authorList>
            <person name="Ilik V."/>
            <person name="Petrzelkova K.J."/>
            <person name="Pardy F."/>
            <person name="Fuh T."/>
            <person name="Niatou-Singa F.S."/>
            <person name="Gouil Q."/>
            <person name="Baker L."/>
            <person name="Ritchie M.E."/>
            <person name="Jex A.R."/>
            <person name="Gazzola D."/>
            <person name="Li H."/>
            <person name="Toshio Fujiwara R."/>
            <person name="Zhan B."/>
            <person name="Aroian R.V."/>
            <person name="Pafco B."/>
            <person name="Schwarz E.M."/>
        </authorList>
    </citation>
    <scope>NUCLEOTIDE SEQUENCE [LARGE SCALE GENOMIC DNA]</scope>
    <source>
        <strain evidence="3 4">Aroian</strain>
        <tissue evidence="3">Whole animal</tissue>
    </source>
</reference>
<feature type="coiled-coil region" evidence="1">
    <location>
        <begin position="11"/>
        <end position="38"/>
    </location>
</feature>
<keyword evidence="4" id="KW-1185">Reference proteome</keyword>
<evidence type="ECO:0000256" key="2">
    <source>
        <dbReference type="SAM" id="MobiDB-lite"/>
    </source>
</evidence>
<gene>
    <name evidence="3" type="primary">Necator_chrIV.g14249</name>
    <name evidence="3" type="ORF">RB195_000955</name>
</gene>
<evidence type="ECO:0000256" key="1">
    <source>
        <dbReference type="SAM" id="Coils"/>
    </source>
</evidence>
<evidence type="ECO:0000313" key="3">
    <source>
        <dbReference type="EMBL" id="KAK6748050.1"/>
    </source>
</evidence>
<feature type="compositionally biased region" description="Basic and acidic residues" evidence="2">
    <location>
        <begin position="222"/>
        <end position="241"/>
    </location>
</feature>
<name>A0ABR1DDR1_NECAM</name>
<evidence type="ECO:0000313" key="4">
    <source>
        <dbReference type="Proteomes" id="UP001303046"/>
    </source>
</evidence>
<dbReference type="EMBL" id="JAVFWL010000004">
    <property type="protein sequence ID" value="KAK6748050.1"/>
    <property type="molecule type" value="Genomic_DNA"/>
</dbReference>
<comment type="caution">
    <text evidence="3">The sequence shown here is derived from an EMBL/GenBank/DDBJ whole genome shotgun (WGS) entry which is preliminary data.</text>
</comment>
<dbReference type="Proteomes" id="UP001303046">
    <property type="component" value="Unassembled WGS sequence"/>
</dbReference>
<organism evidence="3 4">
    <name type="scientific">Necator americanus</name>
    <name type="common">Human hookworm</name>
    <dbReference type="NCBI Taxonomy" id="51031"/>
    <lineage>
        <taxon>Eukaryota</taxon>
        <taxon>Metazoa</taxon>
        <taxon>Ecdysozoa</taxon>
        <taxon>Nematoda</taxon>
        <taxon>Chromadorea</taxon>
        <taxon>Rhabditida</taxon>
        <taxon>Rhabditina</taxon>
        <taxon>Rhabditomorpha</taxon>
        <taxon>Strongyloidea</taxon>
        <taxon>Ancylostomatidae</taxon>
        <taxon>Bunostominae</taxon>
        <taxon>Necator</taxon>
    </lineage>
</organism>
<sequence>MYCTSAEIFLNKNFARRCDRLEKALSQMRRNMNLIRESKLENSPTASKTENWLIFEFGHWCSGKSQREHQYNSKMFLVLMILAHIFILIFSSTTCCRKSDEEESATEVVEESEEPPSSGSASLEGAADGELSAENVKAPPLEMSADNPEVRFVQQFQGEPTEEFVKNVTGVANSASVYIWGAKKRAAALTAAWKDLAKRITILQTEGFDVLAGSDEAKELRKIESQRHLRPSLLDKIEPKKEKKKKKKKKRKHRRDE</sequence>
<protein>
    <submittedName>
        <fullName evidence="3">Uncharacterized protein</fullName>
    </submittedName>
</protein>
<feature type="compositionally biased region" description="Basic residues" evidence="2">
    <location>
        <begin position="242"/>
        <end position="257"/>
    </location>
</feature>
<proteinExistence type="predicted"/>
<feature type="compositionally biased region" description="Low complexity" evidence="2">
    <location>
        <begin position="115"/>
        <end position="129"/>
    </location>
</feature>